<reference evidence="1 2" key="1">
    <citation type="submission" date="2019-10" db="EMBL/GenBank/DDBJ databases">
        <title>Dictyobacter vulcani sp. nov., within the class Ktedonobacteria, isolated from soil of volcanic Mt. Zao.</title>
        <authorList>
            <person name="Zheng Y."/>
            <person name="Wang C.M."/>
            <person name="Sakai Y."/>
            <person name="Abe K."/>
            <person name="Yokota A."/>
            <person name="Yabe S."/>
        </authorList>
    </citation>
    <scope>NUCLEOTIDE SEQUENCE [LARGE SCALE GENOMIC DNA]</scope>
    <source>
        <strain evidence="1 2">W12</strain>
    </source>
</reference>
<protein>
    <recommendedName>
        <fullName evidence="3">Transcription regulator AsnC/Lrp ligand binding domain-containing protein</fullName>
    </recommendedName>
</protein>
<organism evidence="1 2">
    <name type="scientific">Dictyobacter vulcani</name>
    <dbReference type="NCBI Taxonomy" id="2607529"/>
    <lineage>
        <taxon>Bacteria</taxon>
        <taxon>Bacillati</taxon>
        <taxon>Chloroflexota</taxon>
        <taxon>Ktedonobacteria</taxon>
        <taxon>Ktedonobacterales</taxon>
        <taxon>Dictyobacteraceae</taxon>
        <taxon>Dictyobacter</taxon>
    </lineage>
</organism>
<proteinExistence type="predicted"/>
<sequence>MTQYVPKSSKLWLRGDDAGGDCIMVKVVATSISHLERIVEQLSLCGPASTSIVYSKPLERHTITRKLLERAKDPEEEL</sequence>
<name>A0A5J4KNS5_9CHLR</name>
<dbReference type="AlphaFoldDB" id="A0A5J4KNS5"/>
<accession>A0A5J4KNS5</accession>
<comment type="caution">
    <text evidence="1">The sequence shown here is derived from an EMBL/GenBank/DDBJ whole genome shotgun (WGS) entry which is preliminary data.</text>
</comment>
<dbReference type="EMBL" id="BKZW01000001">
    <property type="protein sequence ID" value="GER88050.1"/>
    <property type="molecule type" value="Genomic_DNA"/>
</dbReference>
<gene>
    <name evidence="1" type="ORF">KDW_22120</name>
</gene>
<dbReference type="Proteomes" id="UP000326912">
    <property type="component" value="Unassembled WGS sequence"/>
</dbReference>
<evidence type="ECO:0000313" key="1">
    <source>
        <dbReference type="EMBL" id="GER88050.1"/>
    </source>
</evidence>
<keyword evidence="2" id="KW-1185">Reference proteome</keyword>
<evidence type="ECO:0000313" key="2">
    <source>
        <dbReference type="Proteomes" id="UP000326912"/>
    </source>
</evidence>
<evidence type="ECO:0008006" key="3">
    <source>
        <dbReference type="Google" id="ProtNLM"/>
    </source>
</evidence>